<sequence length="276" mass="31841">MRYKFLLLPVISALLFSCKKEKGTYDPPVSLPSPVVPVPTVLLKDVIIARLPNPYYHFEYNAEGNVNFISFASEFTRYDVNYDGGRISEMRNTILVNKDRLQYFYDDAGRVNAIRYVDTFGIVFRKISLTYNGSKLIKLDRETKSGNFIPDKTITMSYYPDGNLSDLTVHFWATTGQPEFIYTDHYEQYDDKLSIENFSLLHDEFFDHFVFLPGVQLQKNNPGKVTHTSANDSYRVNYTYTYNNHEAPLTRNGDLIFTGGPNAGQQFQLSAVYTYY</sequence>
<reference evidence="1 2" key="1">
    <citation type="submission" date="2018-11" db="EMBL/GenBank/DDBJ databases">
        <title>Draft genome sequence of Ferruginibacter sp. BO-59.</title>
        <authorList>
            <person name="Im W.T."/>
        </authorList>
    </citation>
    <scope>NUCLEOTIDE SEQUENCE [LARGE SCALE GENOMIC DNA]</scope>
    <source>
        <strain evidence="1 2">BO-59</strain>
    </source>
</reference>
<gene>
    <name evidence="1" type="ORF">EFY79_20020</name>
</gene>
<dbReference type="EMBL" id="RJJR01000024">
    <property type="protein sequence ID" value="RNI32784.1"/>
    <property type="molecule type" value="Genomic_DNA"/>
</dbReference>
<evidence type="ECO:0000313" key="2">
    <source>
        <dbReference type="Proteomes" id="UP000267223"/>
    </source>
</evidence>
<name>A0A3M9N4P8_9BACT</name>
<comment type="caution">
    <text evidence="1">The sequence shown here is derived from an EMBL/GenBank/DDBJ whole genome shotgun (WGS) entry which is preliminary data.</text>
</comment>
<dbReference type="Proteomes" id="UP000267223">
    <property type="component" value="Unassembled WGS sequence"/>
</dbReference>
<evidence type="ECO:0000313" key="1">
    <source>
        <dbReference type="EMBL" id="RNI32784.1"/>
    </source>
</evidence>
<accession>A0A3M9N4P8</accession>
<dbReference type="AlphaFoldDB" id="A0A3M9N4P8"/>
<proteinExistence type="predicted"/>
<dbReference type="PROSITE" id="PS51257">
    <property type="entry name" value="PROKAR_LIPOPROTEIN"/>
    <property type="match status" value="1"/>
</dbReference>
<keyword evidence="2" id="KW-1185">Reference proteome</keyword>
<protein>
    <recommendedName>
        <fullName evidence="3">YD repeat-containing protein</fullName>
    </recommendedName>
</protein>
<evidence type="ECO:0008006" key="3">
    <source>
        <dbReference type="Google" id="ProtNLM"/>
    </source>
</evidence>
<dbReference type="OrthoDB" id="677162at2"/>
<organism evidence="1 2">
    <name type="scientific">Hanamia caeni</name>
    <dbReference type="NCBI Taxonomy" id="2294116"/>
    <lineage>
        <taxon>Bacteria</taxon>
        <taxon>Pseudomonadati</taxon>
        <taxon>Bacteroidota</taxon>
        <taxon>Chitinophagia</taxon>
        <taxon>Chitinophagales</taxon>
        <taxon>Chitinophagaceae</taxon>
        <taxon>Hanamia</taxon>
    </lineage>
</organism>
<dbReference type="RefSeq" id="WP_123122536.1">
    <property type="nucleotide sequence ID" value="NZ_RJJR01000024.1"/>
</dbReference>